<dbReference type="HAMAP" id="MF_00019">
    <property type="entry name" value="PlsX"/>
    <property type="match status" value="1"/>
</dbReference>
<keyword evidence="2 10" id="KW-0963">Cytoplasm</keyword>
<dbReference type="GO" id="GO:0043811">
    <property type="term" value="F:phosphate:acyl-[acyl carrier protein] acyltransferase activity"/>
    <property type="evidence" value="ECO:0007669"/>
    <property type="project" value="UniProtKB-UniRule"/>
</dbReference>
<dbReference type="RefSeq" id="WP_120166249.1">
    <property type="nucleotide sequence ID" value="NZ_MCIB01000001.1"/>
</dbReference>
<evidence type="ECO:0000256" key="1">
    <source>
        <dbReference type="ARBA" id="ARBA00001232"/>
    </source>
</evidence>
<keyword evidence="3 10" id="KW-0444">Lipid biosynthesis</keyword>
<evidence type="ECO:0000256" key="6">
    <source>
        <dbReference type="ARBA" id="ARBA00023209"/>
    </source>
</evidence>
<keyword evidence="5 10" id="KW-0443">Lipid metabolism</keyword>
<dbReference type="NCBIfam" id="TIGR00182">
    <property type="entry name" value="plsX"/>
    <property type="match status" value="1"/>
</dbReference>
<dbReference type="GO" id="GO:0006633">
    <property type="term" value="P:fatty acid biosynthetic process"/>
    <property type="evidence" value="ECO:0007669"/>
    <property type="project" value="UniProtKB-UniRule"/>
</dbReference>
<dbReference type="InterPro" id="IPR012281">
    <property type="entry name" value="Phospholipid_synth_PlsX-like"/>
</dbReference>
<dbReference type="Proteomes" id="UP000284177">
    <property type="component" value="Unassembled WGS sequence"/>
</dbReference>
<dbReference type="PANTHER" id="PTHR30100">
    <property type="entry name" value="FATTY ACID/PHOSPHOLIPID SYNTHESIS PROTEIN PLSX"/>
    <property type="match status" value="1"/>
</dbReference>
<dbReference type="EC" id="2.3.1.274" evidence="8 10"/>
<dbReference type="Gene3D" id="3.40.718.10">
    <property type="entry name" value="Isopropylmalate Dehydrogenase"/>
    <property type="match status" value="1"/>
</dbReference>
<evidence type="ECO:0000256" key="10">
    <source>
        <dbReference type="HAMAP-Rule" id="MF_00019"/>
    </source>
</evidence>
<evidence type="ECO:0000256" key="4">
    <source>
        <dbReference type="ARBA" id="ARBA00022679"/>
    </source>
</evidence>
<evidence type="ECO:0000256" key="2">
    <source>
        <dbReference type="ARBA" id="ARBA00022490"/>
    </source>
</evidence>
<dbReference type="PIRSF" id="PIRSF002465">
    <property type="entry name" value="Phsphlp_syn_PlsX"/>
    <property type="match status" value="1"/>
</dbReference>
<protein>
    <recommendedName>
        <fullName evidence="8 10">Phosphate acyltransferase</fullName>
        <ecNumber evidence="8 10">2.3.1.274</ecNumber>
    </recommendedName>
    <alternativeName>
        <fullName evidence="10">Acyl-ACP phosphotransacylase</fullName>
    </alternativeName>
    <alternativeName>
        <fullName evidence="10">Acyl-[acyl-carrier-protein]--phosphate acyltransferase</fullName>
    </alternativeName>
    <alternativeName>
        <fullName evidence="10">Phosphate-acyl-ACP acyltransferase</fullName>
    </alternativeName>
</protein>
<gene>
    <name evidence="10" type="primary">plsX</name>
    <name evidence="11" type="ORF">BET03_00765</name>
</gene>
<comment type="subcellular location">
    <subcellularLocation>
        <location evidence="10">Cytoplasm</location>
    </subcellularLocation>
    <text evidence="10">Associated with the membrane possibly through PlsY.</text>
</comment>
<accession>A0A419TAB9</accession>
<dbReference type="SUPFAM" id="SSF53659">
    <property type="entry name" value="Isocitrate/Isopropylmalate dehydrogenase-like"/>
    <property type="match status" value="1"/>
</dbReference>
<comment type="caution">
    <text evidence="11">The sequence shown here is derived from an EMBL/GenBank/DDBJ whole genome shotgun (WGS) entry which is preliminary data.</text>
</comment>
<evidence type="ECO:0000313" key="11">
    <source>
        <dbReference type="EMBL" id="RKD34397.1"/>
    </source>
</evidence>
<evidence type="ECO:0000256" key="9">
    <source>
        <dbReference type="ARBA" id="ARBA00046608"/>
    </source>
</evidence>
<proteinExistence type="inferred from homology"/>
<dbReference type="OrthoDB" id="9806408at2"/>
<evidence type="ECO:0000256" key="7">
    <source>
        <dbReference type="ARBA" id="ARBA00023264"/>
    </source>
</evidence>
<keyword evidence="7 10" id="KW-1208">Phospholipid metabolism</keyword>
<organism evidence="11 12">
    <name type="scientific">Thermohalobacter berrensis</name>
    <dbReference type="NCBI Taxonomy" id="99594"/>
    <lineage>
        <taxon>Bacteria</taxon>
        <taxon>Bacillati</taxon>
        <taxon>Bacillota</taxon>
        <taxon>Tissierellia</taxon>
        <taxon>Tissierellales</taxon>
        <taxon>Thermohalobacteraceae</taxon>
        <taxon>Thermohalobacter</taxon>
    </lineage>
</organism>
<keyword evidence="6 10" id="KW-0594">Phospholipid biosynthesis</keyword>
<sequence length="328" mass="35543">MKIVVDAMGGDNAPRATVKGSIQAASEYDIDLILVGKENEIKKELERNGYKGNNIEIINAEEVIANEDKPVKAIRRKKDSSMVVGLKMVKDKKADAFISAGNTGALLTGGLFVVGRLKGIERAALAPVYPTKRGISVLLDAGANADCKPKFLEQFAIMGSIYAEKVLNIKNPKVGLVNIGTEEGKGNELTRDTYEILSQSNINFYGNLEARDIPEGLVDVLVCDGFVGNIILKLTEGLALTIFSMLKEEFTKTPFTKLGALMLKPGLKNFKNKLDYTEYGGAPLLGVNGAVIKAHGSSDAKAIKNAIRQAKIFVENKVLEKIKENIEE</sequence>
<comment type="subunit">
    <text evidence="9 10">Homodimer. Probably interacts with PlsY.</text>
</comment>
<reference evidence="11 12" key="1">
    <citation type="submission" date="2016-08" db="EMBL/GenBank/DDBJ databases">
        <title>Novel Firmicutes and Novel Genomes.</title>
        <authorList>
            <person name="Poppleton D.I."/>
            <person name="Gribaldo S."/>
        </authorList>
    </citation>
    <scope>NUCLEOTIDE SEQUENCE [LARGE SCALE GENOMIC DNA]</scope>
    <source>
        <strain evidence="11 12">CTT3</strain>
    </source>
</reference>
<evidence type="ECO:0000256" key="5">
    <source>
        <dbReference type="ARBA" id="ARBA00023098"/>
    </source>
</evidence>
<comment type="function">
    <text evidence="10">Catalyzes the reversible formation of acyl-phosphate (acyl-PO(4)) from acyl-[acyl-carrier-protein] (acyl-ACP). This enzyme utilizes acyl-ACP as fatty acyl donor, but not acyl-CoA.</text>
</comment>
<comment type="catalytic activity">
    <reaction evidence="1 10">
        <text>a fatty acyl-[ACP] + phosphate = an acyl phosphate + holo-[ACP]</text>
        <dbReference type="Rhea" id="RHEA:42292"/>
        <dbReference type="Rhea" id="RHEA-COMP:9685"/>
        <dbReference type="Rhea" id="RHEA-COMP:14125"/>
        <dbReference type="ChEBI" id="CHEBI:43474"/>
        <dbReference type="ChEBI" id="CHEBI:59918"/>
        <dbReference type="ChEBI" id="CHEBI:64479"/>
        <dbReference type="ChEBI" id="CHEBI:138651"/>
        <dbReference type="EC" id="2.3.1.274"/>
    </reaction>
</comment>
<name>A0A419TAB9_9FIRM</name>
<comment type="pathway">
    <text evidence="10">Lipid metabolism; phospholipid metabolism.</text>
</comment>
<dbReference type="GO" id="GO:0008654">
    <property type="term" value="P:phospholipid biosynthetic process"/>
    <property type="evidence" value="ECO:0007669"/>
    <property type="project" value="UniProtKB-KW"/>
</dbReference>
<dbReference type="GO" id="GO:0005737">
    <property type="term" value="C:cytoplasm"/>
    <property type="evidence" value="ECO:0007669"/>
    <property type="project" value="UniProtKB-SubCell"/>
</dbReference>
<evidence type="ECO:0000256" key="8">
    <source>
        <dbReference type="ARBA" id="ARBA00024069"/>
    </source>
</evidence>
<dbReference type="Pfam" id="PF02504">
    <property type="entry name" value="FA_synthesis"/>
    <property type="match status" value="1"/>
</dbReference>
<dbReference type="EMBL" id="MCIB01000001">
    <property type="protein sequence ID" value="RKD34397.1"/>
    <property type="molecule type" value="Genomic_DNA"/>
</dbReference>
<dbReference type="AlphaFoldDB" id="A0A419TAB9"/>
<dbReference type="InterPro" id="IPR003664">
    <property type="entry name" value="FA_synthesis"/>
</dbReference>
<evidence type="ECO:0000256" key="3">
    <source>
        <dbReference type="ARBA" id="ARBA00022516"/>
    </source>
</evidence>
<keyword evidence="12" id="KW-1185">Reference proteome</keyword>
<keyword evidence="4 10" id="KW-0808">Transferase</keyword>
<comment type="similarity">
    <text evidence="10">Belongs to the PlsX family.</text>
</comment>
<dbReference type="PANTHER" id="PTHR30100:SF1">
    <property type="entry name" value="PHOSPHATE ACYLTRANSFERASE"/>
    <property type="match status" value="1"/>
</dbReference>
<evidence type="ECO:0000313" key="12">
    <source>
        <dbReference type="Proteomes" id="UP000284177"/>
    </source>
</evidence>
<keyword evidence="11" id="KW-0012">Acyltransferase</keyword>
<dbReference type="UniPathway" id="UPA00085"/>